<evidence type="ECO:0000259" key="12">
    <source>
        <dbReference type="Pfam" id="PF07715"/>
    </source>
</evidence>
<keyword evidence="3 8" id="KW-1134">Transmembrane beta strand</keyword>
<dbReference type="PROSITE" id="PS52016">
    <property type="entry name" value="TONB_DEPENDENT_REC_3"/>
    <property type="match status" value="1"/>
</dbReference>
<dbReference type="PANTHER" id="PTHR40980:SF4">
    <property type="entry name" value="TONB-DEPENDENT RECEPTOR-LIKE BETA-BARREL DOMAIN-CONTAINING PROTEIN"/>
    <property type="match status" value="1"/>
</dbReference>
<evidence type="ECO:0000256" key="9">
    <source>
        <dbReference type="RuleBase" id="RU003357"/>
    </source>
</evidence>
<evidence type="ECO:0000256" key="7">
    <source>
        <dbReference type="ARBA" id="ARBA00023237"/>
    </source>
</evidence>
<evidence type="ECO:0000256" key="8">
    <source>
        <dbReference type="PROSITE-ProRule" id="PRU01360"/>
    </source>
</evidence>
<protein>
    <submittedName>
        <fullName evidence="13">TonB-dependent receptor</fullName>
    </submittedName>
</protein>
<dbReference type="CDD" id="cd01347">
    <property type="entry name" value="ligand_gated_channel"/>
    <property type="match status" value="1"/>
</dbReference>
<name>A0AAE9Z2M4_9GAMM</name>
<keyword evidence="2 8" id="KW-0813">Transport</keyword>
<keyword evidence="7 8" id="KW-0998">Cell outer membrane</keyword>
<sequence>MTKLKPVALAMAIPLSLNAFAQSAVVTGTIKDKANLLPGATVKVLDTGIKTTTDYKGEFEILKLPAGTYQLEVEYLSYKKQIIDIEVSENERKTLGSVVLNADNNTMEEIVVLGQILRGEMAASNIQKSSNKIINVISSDGIGKLPDRNAAEAVQRIPGVSIERDQGEGRFVAVRGLPAQWSSSTVNGSRLPTAEQETSHRGTAFDFFPSEMIEFVEVTKAITPDMEGDAIGGNVNFITRTAPAEQTFKISGAIGHHEQAGGSDNSLNLLYGDRSADDKFGYILNASYWKRNWATDNYEPRRGSDGLGVRRLELRDYTGERHTYGFNGGLEYLLEEGKIYASALYGTLKDDETHYKHRLRFDKDRIEVQHIYNEMITEMTGFELGGEHYFGYDTTLEWKAAHFDNEFRYDNSPNSEDNAYFIAQFHQSDVGFIGLENRVGSNYAYNKVDGGTDLWNKFSSHLPEGFEMDPSQAKLAEIVLYKGYINEKDNIIFSMDLTHQLTESTELKFGVKYRDKERISTFSDEHYNWDQNAGDVPLLSDFSLSDQPGRSGFLSQLNGDWHKQFTRVASINDVVSFWNRNRDNLVLNKESSALIENGGALGRHFNVFEKHTSAYGMATYTPDSEWTILGGLRLTQTDTKVEGFKFEVDVNGNESVSDTTGKKDYLSVLPSLHVKYSPSENINYRLALTRTFARPDFGFISPGSTYREADFELEAGNPKVNPTYSNNIDLMVEYYFEDAGIVSAGLFYKDISDPIFQNSSLVTYNGTEGVRKFTPANGDNASLYGLEIAYNRSFGFISSAMDNFGIQTNVTLMDSDMTIPGRKGKVSIPRQADMLYNIALYYDDANLSARIALNHKDEYIEEHGNEPTFDSYYGEYTSLDFSASYYLNDNAMVFIELNNLTDEPLYYFLGNDQRPLQLEYYGRKGMLGFNYSF</sequence>
<evidence type="ECO:0000256" key="5">
    <source>
        <dbReference type="ARBA" id="ARBA00023077"/>
    </source>
</evidence>
<dbReference type="Gene3D" id="2.60.40.1120">
    <property type="entry name" value="Carboxypeptidase-like, regulatory domain"/>
    <property type="match status" value="1"/>
</dbReference>
<dbReference type="Pfam" id="PF13715">
    <property type="entry name" value="CarbopepD_reg_2"/>
    <property type="match status" value="1"/>
</dbReference>
<dbReference type="InterPro" id="IPR008969">
    <property type="entry name" value="CarboxyPept-like_regulatory"/>
</dbReference>
<dbReference type="InterPro" id="IPR000531">
    <property type="entry name" value="Beta-barrel_TonB"/>
</dbReference>
<keyword evidence="6 8" id="KW-0472">Membrane</keyword>
<dbReference type="Pfam" id="PF00593">
    <property type="entry name" value="TonB_dep_Rec_b-barrel"/>
    <property type="match status" value="1"/>
</dbReference>
<dbReference type="EMBL" id="CP059733">
    <property type="protein sequence ID" value="WDE05651.1"/>
    <property type="molecule type" value="Genomic_DNA"/>
</dbReference>
<keyword evidence="4 8" id="KW-0812">Transmembrane</keyword>
<dbReference type="SUPFAM" id="SSF49464">
    <property type="entry name" value="Carboxypeptidase regulatory domain-like"/>
    <property type="match status" value="1"/>
</dbReference>
<organism evidence="13 14">
    <name type="scientific">Thalassomonas viridans</name>
    <dbReference type="NCBI Taxonomy" id="137584"/>
    <lineage>
        <taxon>Bacteria</taxon>
        <taxon>Pseudomonadati</taxon>
        <taxon>Pseudomonadota</taxon>
        <taxon>Gammaproteobacteria</taxon>
        <taxon>Alteromonadales</taxon>
        <taxon>Colwelliaceae</taxon>
        <taxon>Thalassomonas</taxon>
    </lineage>
</organism>
<feature type="domain" description="TonB-dependent receptor-like beta-barrel" evidence="11">
    <location>
        <begin position="442"/>
        <end position="900"/>
    </location>
</feature>
<dbReference type="Gene3D" id="2.170.130.10">
    <property type="entry name" value="TonB-dependent receptor, plug domain"/>
    <property type="match status" value="1"/>
</dbReference>
<comment type="subcellular location">
    <subcellularLocation>
        <location evidence="1 8">Cell outer membrane</location>
        <topology evidence="1 8">Multi-pass membrane protein</topology>
    </subcellularLocation>
</comment>
<feature type="signal peptide" evidence="10">
    <location>
        <begin position="1"/>
        <end position="21"/>
    </location>
</feature>
<reference evidence="13 14" key="2">
    <citation type="journal article" date="2022" name="Mar. Drugs">
        <title>Bioassay-Guided Fractionation Leads to the Detection of Cholic Acid Generated by the Rare Thalassomonas sp.</title>
        <authorList>
            <person name="Pheiffer F."/>
            <person name="Schneider Y.K."/>
            <person name="Hansen E.H."/>
            <person name="Andersen J.H."/>
            <person name="Isaksson J."/>
            <person name="Busche T."/>
            <person name="R C."/>
            <person name="Kalinowski J."/>
            <person name="Zyl L.V."/>
            <person name="Trindade M."/>
        </authorList>
    </citation>
    <scope>NUCLEOTIDE SEQUENCE [LARGE SCALE GENOMIC DNA]</scope>
    <source>
        <strain evidence="13 14">XOM25</strain>
    </source>
</reference>
<dbReference type="GO" id="GO:0009279">
    <property type="term" value="C:cell outer membrane"/>
    <property type="evidence" value="ECO:0007669"/>
    <property type="project" value="UniProtKB-SubCell"/>
</dbReference>
<keyword evidence="13" id="KW-0675">Receptor</keyword>
<keyword evidence="14" id="KW-1185">Reference proteome</keyword>
<evidence type="ECO:0000256" key="4">
    <source>
        <dbReference type="ARBA" id="ARBA00022692"/>
    </source>
</evidence>
<dbReference type="PANTHER" id="PTHR40980">
    <property type="entry name" value="PLUG DOMAIN-CONTAINING PROTEIN"/>
    <property type="match status" value="1"/>
</dbReference>
<keyword evidence="10" id="KW-0732">Signal</keyword>
<dbReference type="NCBIfam" id="TIGR01782">
    <property type="entry name" value="TonB-Xanth-Caul"/>
    <property type="match status" value="1"/>
</dbReference>
<dbReference type="Pfam" id="PF07715">
    <property type="entry name" value="Plug"/>
    <property type="match status" value="1"/>
</dbReference>
<keyword evidence="5 9" id="KW-0798">TonB box</keyword>
<proteinExistence type="inferred from homology"/>
<evidence type="ECO:0000256" key="10">
    <source>
        <dbReference type="SAM" id="SignalP"/>
    </source>
</evidence>
<feature type="chain" id="PRO_5042208218" evidence="10">
    <location>
        <begin position="22"/>
        <end position="933"/>
    </location>
</feature>
<dbReference type="SUPFAM" id="SSF56935">
    <property type="entry name" value="Porins"/>
    <property type="match status" value="1"/>
</dbReference>
<evidence type="ECO:0000313" key="14">
    <source>
        <dbReference type="Proteomes" id="UP000032352"/>
    </source>
</evidence>
<evidence type="ECO:0000259" key="11">
    <source>
        <dbReference type="Pfam" id="PF00593"/>
    </source>
</evidence>
<gene>
    <name evidence="13" type="ORF">SG34_001535</name>
</gene>
<feature type="domain" description="TonB-dependent receptor plug" evidence="12">
    <location>
        <begin position="129"/>
        <end position="233"/>
    </location>
</feature>
<dbReference type="InterPro" id="IPR039426">
    <property type="entry name" value="TonB-dep_rcpt-like"/>
</dbReference>
<evidence type="ECO:0000256" key="3">
    <source>
        <dbReference type="ARBA" id="ARBA00022452"/>
    </source>
</evidence>
<dbReference type="InterPro" id="IPR037066">
    <property type="entry name" value="Plug_dom_sf"/>
</dbReference>
<dbReference type="Gene3D" id="2.40.170.20">
    <property type="entry name" value="TonB-dependent receptor, beta-barrel domain"/>
    <property type="match status" value="1"/>
</dbReference>
<reference evidence="13 14" key="1">
    <citation type="journal article" date="2015" name="Genome Announc.">
        <title>Draft Genome Sequences of Marine Isolates of Thalassomonas viridans and Thalassomonas actiniarum.</title>
        <authorList>
            <person name="Olonade I."/>
            <person name="van Zyl L.J."/>
            <person name="Trindade M."/>
        </authorList>
    </citation>
    <scope>NUCLEOTIDE SEQUENCE [LARGE SCALE GENOMIC DNA]</scope>
    <source>
        <strain evidence="13 14">XOM25</strain>
    </source>
</reference>
<comment type="similarity">
    <text evidence="8 9">Belongs to the TonB-dependent receptor family.</text>
</comment>
<dbReference type="InterPro" id="IPR012910">
    <property type="entry name" value="Plug_dom"/>
</dbReference>
<evidence type="ECO:0000313" key="13">
    <source>
        <dbReference type="EMBL" id="WDE05651.1"/>
    </source>
</evidence>
<evidence type="ECO:0000256" key="1">
    <source>
        <dbReference type="ARBA" id="ARBA00004571"/>
    </source>
</evidence>
<dbReference type="AlphaFoldDB" id="A0AAE9Z2M4"/>
<dbReference type="RefSeq" id="WP_044841157.1">
    <property type="nucleotide sequence ID" value="NZ_CP059733.1"/>
</dbReference>
<accession>A0AAE9Z2M4</accession>
<dbReference type="InterPro" id="IPR010104">
    <property type="entry name" value="TonB_rcpt_bac"/>
</dbReference>
<dbReference type="KEGG" id="tvd:SG34_001535"/>
<evidence type="ECO:0000256" key="2">
    <source>
        <dbReference type="ARBA" id="ARBA00022448"/>
    </source>
</evidence>
<dbReference type="Proteomes" id="UP000032352">
    <property type="component" value="Chromosome"/>
</dbReference>
<evidence type="ECO:0000256" key="6">
    <source>
        <dbReference type="ARBA" id="ARBA00023136"/>
    </source>
</evidence>
<dbReference type="InterPro" id="IPR036942">
    <property type="entry name" value="Beta-barrel_TonB_sf"/>
</dbReference>